<feature type="region of interest" description="Disordered" evidence="1">
    <location>
        <begin position="975"/>
        <end position="1037"/>
    </location>
</feature>
<feature type="region of interest" description="Disordered" evidence="1">
    <location>
        <begin position="533"/>
        <end position="556"/>
    </location>
</feature>
<feature type="compositionally biased region" description="Polar residues" evidence="1">
    <location>
        <begin position="7"/>
        <end position="23"/>
    </location>
</feature>
<gene>
    <name evidence="3" type="ORF">PG991_005955</name>
</gene>
<dbReference type="SMART" id="SM00726">
    <property type="entry name" value="UIM"/>
    <property type="match status" value="2"/>
</dbReference>
<reference evidence="3 4" key="1">
    <citation type="submission" date="2023-01" db="EMBL/GenBank/DDBJ databases">
        <title>Analysis of 21 Apiospora genomes using comparative genomics revels a genus with tremendous synthesis potential of carbohydrate active enzymes and secondary metabolites.</title>
        <authorList>
            <person name="Sorensen T."/>
        </authorList>
    </citation>
    <scope>NUCLEOTIDE SEQUENCE [LARGE SCALE GENOMIC DNA]</scope>
    <source>
        <strain evidence="3 4">CBS 20057</strain>
    </source>
</reference>
<evidence type="ECO:0000259" key="2">
    <source>
        <dbReference type="PROSITE" id="PS50181"/>
    </source>
</evidence>
<evidence type="ECO:0000256" key="1">
    <source>
        <dbReference type="SAM" id="MobiDB-lite"/>
    </source>
</evidence>
<dbReference type="InterPro" id="IPR001810">
    <property type="entry name" value="F-box_dom"/>
</dbReference>
<feature type="compositionally biased region" description="Low complexity" evidence="1">
    <location>
        <begin position="995"/>
        <end position="1007"/>
    </location>
</feature>
<proteinExistence type="predicted"/>
<keyword evidence="4" id="KW-1185">Reference proteome</keyword>
<feature type="region of interest" description="Disordered" evidence="1">
    <location>
        <begin position="624"/>
        <end position="675"/>
    </location>
</feature>
<feature type="compositionally biased region" description="Low complexity" evidence="1">
    <location>
        <begin position="661"/>
        <end position="675"/>
    </location>
</feature>
<dbReference type="InterPro" id="IPR036047">
    <property type="entry name" value="F-box-like_dom_sf"/>
</dbReference>
<feature type="compositionally biased region" description="Low complexity" evidence="1">
    <location>
        <begin position="1018"/>
        <end position="1029"/>
    </location>
</feature>
<feature type="domain" description="F-box" evidence="2">
    <location>
        <begin position="131"/>
        <end position="177"/>
    </location>
</feature>
<feature type="region of interest" description="Disordered" evidence="1">
    <location>
        <begin position="733"/>
        <end position="759"/>
    </location>
</feature>
<dbReference type="Pfam" id="PF12937">
    <property type="entry name" value="F-box-like"/>
    <property type="match status" value="1"/>
</dbReference>
<feature type="compositionally biased region" description="Basic and acidic residues" evidence="1">
    <location>
        <begin position="975"/>
        <end position="984"/>
    </location>
</feature>
<accession>A0ABR1SAQ4</accession>
<feature type="compositionally biased region" description="Polar residues" evidence="1">
    <location>
        <begin position="985"/>
        <end position="994"/>
    </location>
</feature>
<feature type="region of interest" description="Disordered" evidence="1">
    <location>
        <begin position="1"/>
        <end position="70"/>
    </location>
</feature>
<dbReference type="EMBL" id="JAQQWI010000007">
    <property type="protein sequence ID" value="KAK8028899.1"/>
    <property type="molecule type" value="Genomic_DNA"/>
</dbReference>
<dbReference type="InterPro" id="IPR036322">
    <property type="entry name" value="WD40_repeat_dom_sf"/>
</dbReference>
<dbReference type="PROSITE" id="PS50330">
    <property type="entry name" value="UIM"/>
    <property type="match status" value="2"/>
</dbReference>
<feature type="compositionally biased region" description="Polar residues" evidence="1">
    <location>
        <begin position="45"/>
        <end position="54"/>
    </location>
</feature>
<sequence length="1165" mass="125318">MQLGPINLSSQTHPTSASPSRHPSYQHGLHQLHHAGSVPDDMQPRSPSNRTPQSVLGGPGGSSDAPVPGVNATQLEDRLRGLNVAGLPVADYPKTPGHRIAEYENALTPATPRQALGFKVVRRAGSQTLGGAQLTDFPNEILTHILSHLHPDSHAAVALVSKRFYTLVTTPHAWRMAFQRYFPAQDALAAPEKAAGPLGQDDAEYIRSEVRHFTRLTAHASWRSEYLLRTRLLRSLVRGKPGSSSGGIGASSRSSKKASAVLTYNSKLPAMVTNVHATFTSTGKKPPRVIHAAADLCVTSASDPTTGRVEKWGLDDPFAFAQLDEIAPQFLPFGVGEGPAVLPNVMDVSQPYGVVGGEGFPGGRVFFRPSGEYRGRYLGQESTVVDAHADIPKIPELSEAISSLWIAKTPSVPSMTSTMVGILVGSTLGVVTSYALGHDPSGPRYANSEISARWVLSPGVPIIGIKVDESYNRKRKSAARVWAVALNALGEVYYLTQPPTPVVKSKTEDSVKCAWHAGRTAYWQLIEATRRQARPDESGKNAVRGAYSPRSPSNAMDLKKDQMIAEAREIERFLRYKPAHFRKVCDGWDMRRKLEVDFASTDENGSGEAIFVVSCGYEEEHTPSLVRHVRDSSHRPQPLSTSESPIETPPAQPAPSIFGGAKPRSPSPKSSASPLLRQVLSTSGSGVSSPEVVLEQDDLDEWRATSFSMKGCENSQVLVSSVDMSSFALMTSSEDPAQDSSNGTKGSMTPTGQAPTDLPGRGARIFGVGTNCGKVVLWNMREPHASAGVPPVRVIQTESPEVSALAISALYLVHGGSDGLVQAWDPLASTLEPIRTLNARSTGRVPRNIINANPSLRSSNFSAVGAIYLDPDPVMLRGILCFGTFVRYWAYSSSGQPSGRKRRIRHSDIHGRLATRRTGGGVKGFIAAETEELRIEQQIKAREDAWLRSRFGVGLCDLTEEEALRYAEMVSQEAFQHEEQRRTSASDTGSTADFDTTSTTGSLDTITPEPSITGLSTPAASSSAQAAPAAPDPESDYELQIQQAIRLSLLEGGDDAGQSPRETSSGDYDGPVASKEKQGKQPISSIPSYSSHAPSAQKKIEVSNDAVAFHTETEEEDEDLKLALELSLAEEQSRQSVSRSAAMPDDEFPALGSNTGKGKGKAMFY</sequence>
<dbReference type="SUPFAM" id="SSF50978">
    <property type="entry name" value="WD40 repeat-like"/>
    <property type="match status" value="1"/>
</dbReference>
<feature type="compositionally biased region" description="Low complexity" evidence="1">
    <location>
        <begin position="1082"/>
        <end position="1096"/>
    </location>
</feature>
<dbReference type="Gene3D" id="1.20.1280.50">
    <property type="match status" value="1"/>
</dbReference>
<dbReference type="CDD" id="cd09917">
    <property type="entry name" value="F-box_SF"/>
    <property type="match status" value="1"/>
</dbReference>
<organism evidence="3 4">
    <name type="scientific">Apiospora marii</name>
    <dbReference type="NCBI Taxonomy" id="335849"/>
    <lineage>
        <taxon>Eukaryota</taxon>
        <taxon>Fungi</taxon>
        <taxon>Dikarya</taxon>
        <taxon>Ascomycota</taxon>
        <taxon>Pezizomycotina</taxon>
        <taxon>Sordariomycetes</taxon>
        <taxon>Xylariomycetidae</taxon>
        <taxon>Amphisphaeriales</taxon>
        <taxon>Apiosporaceae</taxon>
        <taxon>Apiospora</taxon>
    </lineage>
</organism>
<feature type="compositionally biased region" description="Polar residues" evidence="1">
    <location>
        <begin position="733"/>
        <end position="754"/>
    </location>
</feature>
<evidence type="ECO:0000313" key="4">
    <source>
        <dbReference type="Proteomes" id="UP001396898"/>
    </source>
</evidence>
<feature type="region of interest" description="Disordered" evidence="1">
    <location>
        <begin position="1052"/>
        <end position="1098"/>
    </location>
</feature>
<dbReference type="PANTHER" id="PTHR10223:SF2">
    <property type="entry name" value="F-BOX AND WD DOMAIN PROTEIN (AFU_ORTHOLOGUE AFUA_6G11400)"/>
    <property type="match status" value="1"/>
</dbReference>
<evidence type="ECO:0000313" key="3">
    <source>
        <dbReference type="EMBL" id="KAK8028899.1"/>
    </source>
</evidence>
<dbReference type="InterPro" id="IPR003903">
    <property type="entry name" value="UIM_dom"/>
</dbReference>
<name>A0ABR1SAQ4_9PEZI</name>
<dbReference type="PANTHER" id="PTHR10223">
    <property type="entry name" value="26S PROTEASOME NON-ATPASE REGULATORY SUBUNIT 4"/>
    <property type="match status" value="1"/>
</dbReference>
<dbReference type="Proteomes" id="UP001396898">
    <property type="component" value="Unassembled WGS sequence"/>
</dbReference>
<dbReference type="Gene3D" id="6.10.140.100">
    <property type="match status" value="1"/>
</dbReference>
<comment type="caution">
    <text evidence="3">The sequence shown here is derived from an EMBL/GenBank/DDBJ whole genome shotgun (WGS) entry which is preliminary data.</text>
</comment>
<feature type="region of interest" description="Disordered" evidence="1">
    <location>
        <begin position="1126"/>
        <end position="1165"/>
    </location>
</feature>
<dbReference type="InterPro" id="IPR027040">
    <property type="entry name" value="PSMD4"/>
</dbReference>
<dbReference type="SUPFAM" id="SSF81383">
    <property type="entry name" value="F-box domain"/>
    <property type="match status" value="1"/>
</dbReference>
<protein>
    <submittedName>
        <fullName evidence="3">F-box domain-containing protein</fullName>
    </submittedName>
</protein>
<dbReference type="PROSITE" id="PS50181">
    <property type="entry name" value="FBOX"/>
    <property type="match status" value="1"/>
</dbReference>
<feature type="compositionally biased region" description="Basic and acidic residues" evidence="1">
    <location>
        <begin position="624"/>
        <end position="634"/>
    </location>
</feature>